<feature type="transmembrane region" description="Helical" evidence="7">
    <location>
        <begin position="214"/>
        <end position="233"/>
    </location>
</feature>
<feature type="transmembrane region" description="Helical" evidence="7">
    <location>
        <begin position="37"/>
        <end position="57"/>
    </location>
</feature>
<protein>
    <submittedName>
        <fullName evidence="9">DMT family transporter</fullName>
    </submittedName>
</protein>
<dbReference type="SUPFAM" id="SSF103481">
    <property type="entry name" value="Multidrug resistance efflux transporter EmrE"/>
    <property type="match status" value="2"/>
</dbReference>
<evidence type="ECO:0000259" key="8">
    <source>
        <dbReference type="Pfam" id="PF00892"/>
    </source>
</evidence>
<dbReference type="Pfam" id="PF00892">
    <property type="entry name" value="EamA"/>
    <property type="match status" value="2"/>
</dbReference>
<comment type="caution">
    <text evidence="9">The sequence shown here is derived from an EMBL/GenBank/DDBJ whole genome shotgun (WGS) entry which is preliminary data.</text>
</comment>
<accession>A0ABU4JVR0</accession>
<feature type="transmembrane region" description="Helical" evidence="7">
    <location>
        <begin position="7"/>
        <end position="25"/>
    </location>
</feature>
<keyword evidence="4 7" id="KW-0812">Transmembrane</keyword>
<evidence type="ECO:0000256" key="7">
    <source>
        <dbReference type="SAM" id="Phobius"/>
    </source>
</evidence>
<feature type="domain" description="EamA" evidence="8">
    <location>
        <begin position="153"/>
        <end position="286"/>
    </location>
</feature>
<keyword evidence="5 7" id="KW-1133">Transmembrane helix</keyword>
<evidence type="ECO:0000313" key="9">
    <source>
        <dbReference type="EMBL" id="MDW8802249.1"/>
    </source>
</evidence>
<comment type="subcellular location">
    <subcellularLocation>
        <location evidence="1">Cell membrane</location>
        <topology evidence="1">Multi-pass membrane protein</topology>
    </subcellularLocation>
</comment>
<name>A0ABU4JVR0_9CLOT</name>
<feature type="transmembrane region" description="Helical" evidence="7">
    <location>
        <begin position="270"/>
        <end position="286"/>
    </location>
</feature>
<dbReference type="InterPro" id="IPR000620">
    <property type="entry name" value="EamA_dom"/>
</dbReference>
<feature type="transmembrane region" description="Helical" evidence="7">
    <location>
        <begin position="96"/>
        <end position="116"/>
    </location>
</feature>
<comment type="similarity">
    <text evidence="2">Belongs to the EamA transporter family.</text>
</comment>
<feature type="transmembrane region" description="Helical" evidence="7">
    <location>
        <begin position="245"/>
        <end position="264"/>
    </location>
</feature>
<dbReference type="PANTHER" id="PTHR32322:SF18">
    <property type="entry name" value="S-ADENOSYLMETHIONINE_S-ADENOSYLHOMOCYSTEINE TRANSPORTER"/>
    <property type="match status" value="1"/>
</dbReference>
<evidence type="ECO:0000256" key="1">
    <source>
        <dbReference type="ARBA" id="ARBA00004651"/>
    </source>
</evidence>
<dbReference type="EMBL" id="JARUJP010000017">
    <property type="protein sequence ID" value="MDW8802249.1"/>
    <property type="molecule type" value="Genomic_DNA"/>
</dbReference>
<evidence type="ECO:0000256" key="5">
    <source>
        <dbReference type="ARBA" id="ARBA00022989"/>
    </source>
</evidence>
<feature type="transmembrane region" description="Helical" evidence="7">
    <location>
        <begin position="128"/>
        <end position="148"/>
    </location>
</feature>
<dbReference type="InterPro" id="IPR050638">
    <property type="entry name" value="AA-Vitamin_Transporters"/>
</dbReference>
<reference evidence="9 10" key="1">
    <citation type="submission" date="2023-04" db="EMBL/GenBank/DDBJ databases">
        <title>Clostridium tannerae sp. nov., isolated from the fecal material of an alpaca.</title>
        <authorList>
            <person name="Miller S."/>
            <person name="Hendry M."/>
            <person name="King J."/>
            <person name="Sankaranarayanan K."/>
            <person name="Lawson P.A."/>
        </authorList>
    </citation>
    <scope>NUCLEOTIDE SEQUENCE [LARGE SCALE GENOMIC DNA]</scope>
    <source>
        <strain evidence="9 10">A1-XYC3</strain>
    </source>
</reference>
<evidence type="ECO:0000313" key="10">
    <source>
        <dbReference type="Proteomes" id="UP001281656"/>
    </source>
</evidence>
<gene>
    <name evidence="9" type="ORF">P8V03_13925</name>
</gene>
<dbReference type="Proteomes" id="UP001281656">
    <property type="component" value="Unassembled WGS sequence"/>
</dbReference>
<feature type="transmembrane region" description="Helical" evidence="7">
    <location>
        <begin position="69"/>
        <end position="90"/>
    </location>
</feature>
<sequence length="298" mass="33095">MITLKKGYIYSIVSAVLFGTAGIFVKLGHNTGLDSVSLLTVQYIIAVSLMFLTAVLKDRKKLQVTKKQLLNMAVLGGVGNTFMTIFYYMAFEYLPVAMVTMLLFTYPIMVFIYSVVFGKQNINRKKIMAIAAAFLGCVLTLNILSGGFQYSIKGLIFGLLSAVFYAFMNLYTEKKLDNVDSLSINAYSTLFSLLILILYKPPKILFTGEIKLEGLLYTTILAIICEIIPLTLLYEAIYHIGALKVSIISNLEIPTSIIVSFIFLKEGVSVTQILGAVLIFYAIHLVRQEETMVSKKAS</sequence>
<dbReference type="InterPro" id="IPR037185">
    <property type="entry name" value="EmrE-like"/>
</dbReference>
<feature type="domain" description="EamA" evidence="8">
    <location>
        <begin position="6"/>
        <end position="141"/>
    </location>
</feature>
<proteinExistence type="inferred from homology"/>
<keyword evidence="10" id="KW-1185">Reference proteome</keyword>
<organism evidence="9 10">
    <name type="scientific">Clostridium tanneri</name>
    <dbReference type="NCBI Taxonomy" id="3037988"/>
    <lineage>
        <taxon>Bacteria</taxon>
        <taxon>Bacillati</taxon>
        <taxon>Bacillota</taxon>
        <taxon>Clostridia</taxon>
        <taxon>Eubacteriales</taxon>
        <taxon>Clostridiaceae</taxon>
        <taxon>Clostridium</taxon>
    </lineage>
</organism>
<feature type="transmembrane region" description="Helical" evidence="7">
    <location>
        <begin position="154"/>
        <end position="172"/>
    </location>
</feature>
<evidence type="ECO:0000256" key="6">
    <source>
        <dbReference type="ARBA" id="ARBA00023136"/>
    </source>
</evidence>
<keyword evidence="3" id="KW-1003">Cell membrane</keyword>
<keyword evidence="6 7" id="KW-0472">Membrane</keyword>
<evidence type="ECO:0000256" key="4">
    <source>
        <dbReference type="ARBA" id="ARBA00022692"/>
    </source>
</evidence>
<dbReference type="RefSeq" id="WP_318798614.1">
    <property type="nucleotide sequence ID" value="NZ_JARUJP010000017.1"/>
</dbReference>
<feature type="transmembrane region" description="Helical" evidence="7">
    <location>
        <begin position="184"/>
        <end position="202"/>
    </location>
</feature>
<evidence type="ECO:0000256" key="3">
    <source>
        <dbReference type="ARBA" id="ARBA00022475"/>
    </source>
</evidence>
<evidence type="ECO:0000256" key="2">
    <source>
        <dbReference type="ARBA" id="ARBA00007362"/>
    </source>
</evidence>
<dbReference type="PANTHER" id="PTHR32322">
    <property type="entry name" value="INNER MEMBRANE TRANSPORTER"/>
    <property type="match status" value="1"/>
</dbReference>